<evidence type="ECO:0000313" key="6">
    <source>
        <dbReference type="EMBL" id="SLM50969.1"/>
    </source>
</evidence>
<dbReference type="EMBL" id="FWEY01000002">
    <property type="protein sequence ID" value="SLM50969.1"/>
    <property type="molecule type" value="Genomic_DNA"/>
</dbReference>
<evidence type="ECO:0000256" key="4">
    <source>
        <dbReference type="ARBA" id="ARBA00023102"/>
    </source>
</evidence>
<sequence>MVEIRKALQGLHQPQAYPEKIASERLPLDRNESPLLPSAFVQEAIIQEFSQLSRYPENSAFALRQALGERWQLAPDHFLIGNGSFEILSLLAQVFLDQTSQVIVPQGTFVWHKKFSHFSGAQVETVPLDPHYQVPLAAIKAAIIPETKMIWLTDPFNPTGTKLRPEELHQFCGEVPSSVVIVIDEAYMEFADGDTIENSRKLVADFDNVILLRTFSKFYRLASVRIGYAAAQPALIQMILPYRIPPNHNRLGVAAAVASLADDESQQETLRFMKAEKSHLTQAFMELGLKVIPSQANFLFVSLEKHPSSLIDQLAEQVIFKPGKYFGYPSHFRLTIGTANQNRQVIEIVKQLIN</sequence>
<gene>
    <name evidence="6" type="ORF">TPAS_644</name>
</gene>
<dbReference type="GO" id="GO:0008483">
    <property type="term" value="F:transaminase activity"/>
    <property type="evidence" value="ECO:0007669"/>
    <property type="project" value="UniProtKB-KW"/>
</dbReference>
<keyword evidence="3" id="KW-0663">Pyridoxal phosphate</keyword>
<dbReference type="InterPro" id="IPR015421">
    <property type="entry name" value="PyrdxlP-dep_Trfase_major"/>
</dbReference>
<feature type="domain" description="Aminotransferase class I/classII large" evidence="5">
    <location>
        <begin position="27"/>
        <end position="347"/>
    </location>
</feature>
<dbReference type="PANTHER" id="PTHR43643">
    <property type="entry name" value="HISTIDINOL-PHOSPHATE AMINOTRANSFERASE 2"/>
    <property type="match status" value="1"/>
</dbReference>
<dbReference type="STRING" id="43064.SAMN04488086_12039"/>
<keyword evidence="4" id="KW-0368">Histidine biosynthesis</keyword>
<evidence type="ECO:0000256" key="2">
    <source>
        <dbReference type="ARBA" id="ARBA00022679"/>
    </source>
</evidence>
<dbReference type="InterPro" id="IPR050106">
    <property type="entry name" value="HistidinolP_aminotransfase"/>
</dbReference>
<name>A0A1W1IDM0_9LACT</name>
<evidence type="ECO:0000256" key="1">
    <source>
        <dbReference type="ARBA" id="ARBA00022576"/>
    </source>
</evidence>
<keyword evidence="4" id="KW-0028">Amino-acid biosynthesis</keyword>
<accession>A0A1W1IDM0</accession>
<dbReference type="GO" id="GO:0030170">
    <property type="term" value="F:pyridoxal phosphate binding"/>
    <property type="evidence" value="ECO:0007669"/>
    <property type="project" value="InterPro"/>
</dbReference>
<keyword evidence="7" id="KW-1185">Reference proteome</keyword>
<keyword evidence="2 6" id="KW-0808">Transferase</keyword>
<dbReference type="RefSeq" id="WP_177208668.1">
    <property type="nucleotide sequence ID" value="NZ_FONM01000020.1"/>
</dbReference>
<organism evidence="6 7">
    <name type="scientific">Trichococcus pasteurii</name>
    <dbReference type="NCBI Taxonomy" id="43064"/>
    <lineage>
        <taxon>Bacteria</taxon>
        <taxon>Bacillati</taxon>
        <taxon>Bacillota</taxon>
        <taxon>Bacilli</taxon>
        <taxon>Lactobacillales</taxon>
        <taxon>Carnobacteriaceae</taxon>
        <taxon>Trichococcus</taxon>
    </lineage>
</organism>
<evidence type="ECO:0000313" key="7">
    <source>
        <dbReference type="Proteomes" id="UP000195985"/>
    </source>
</evidence>
<dbReference type="PANTHER" id="PTHR43643:SF3">
    <property type="entry name" value="HISTIDINOL-PHOSPHATE AMINOTRANSFERASE"/>
    <property type="match status" value="1"/>
</dbReference>
<keyword evidence="1 6" id="KW-0032">Aminotransferase</keyword>
<dbReference type="CDD" id="cd00609">
    <property type="entry name" value="AAT_like"/>
    <property type="match status" value="1"/>
</dbReference>
<dbReference type="GO" id="GO:0000105">
    <property type="term" value="P:L-histidine biosynthetic process"/>
    <property type="evidence" value="ECO:0007669"/>
    <property type="project" value="UniProtKB-KW"/>
</dbReference>
<dbReference type="InterPro" id="IPR015424">
    <property type="entry name" value="PyrdxlP-dep_Trfase"/>
</dbReference>
<dbReference type="Pfam" id="PF00155">
    <property type="entry name" value="Aminotran_1_2"/>
    <property type="match status" value="1"/>
</dbReference>
<dbReference type="Gene3D" id="3.90.1150.10">
    <property type="entry name" value="Aspartate Aminotransferase, domain 1"/>
    <property type="match status" value="1"/>
</dbReference>
<reference evidence="7" key="1">
    <citation type="submission" date="2016-04" db="EMBL/GenBank/DDBJ databases">
        <authorList>
            <person name="Strepis N."/>
        </authorList>
    </citation>
    <scope>NUCLEOTIDE SEQUENCE [LARGE SCALE GENOMIC DNA]</scope>
</reference>
<evidence type="ECO:0000256" key="3">
    <source>
        <dbReference type="ARBA" id="ARBA00022898"/>
    </source>
</evidence>
<dbReference type="AlphaFoldDB" id="A0A1W1IDM0"/>
<proteinExistence type="predicted"/>
<dbReference type="InterPro" id="IPR015422">
    <property type="entry name" value="PyrdxlP-dep_Trfase_small"/>
</dbReference>
<dbReference type="Gene3D" id="3.40.640.10">
    <property type="entry name" value="Type I PLP-dependent aspartate aminotransferase-like (Major domain)"/>
    <property type="match status" value="1"/>
</dbReference>
<dbReference type="Proteomes" id="UP000195985">
    <property type="component" value="Unassembled WGS sequence"/>
</dbReference>
<evidence type="ECO:0000259" key="5">
    <source>
        <dbReference type="Pfam" id="PF00155"/>
    </source>
</evidence>
<dbReference type="SUPFAM" id="SSF53383">
    <property type="entry name" value="PLP-dependent transferases"/>
    <property type="match status" value="1"/>
</dbReference>
<protein>
    <submittedName>
        <fullName evidence="6">Aminotransferase class i/classii</fullName>
    </submittedName>
</protein>
<dbReference type="InterPro" id="IPR004839">
    <property type="entry name" value="Aminotransferase_I/II_large"/>
</dbReference>